<accession>A0A212K1U7</accession>
<gene>
    <name evidence="1" type="ORF">KL86DYS2_12822</name>
</gene>
<sequence>MRSCINSQICLLSVFTEKCPILTISVKNEETLYVFVIC</sequence>
<evidence type="ECO:0000313" key="1">
    <source>
        <dbReference type="EMBL" id="SBW05612.1"/>
    </source>
</evidence>
<organism evidence="1">
    <name type="scientific">uncultured Dysgonomonas sp</name>
    <dbReference type="NCBI Taxonomy" id="206096"/>
    <lineage>
        <taxon>Bacteria</taxon>
        <taxon>Pseudomonadati</taxon>
        <taxon>Bacteroidota</taxon>
        <taxon>Bacteroidia</taxon>
        <taxon>Bacteroidales</taxon>
        <taxon>Dysgonomonadaceae</taxon>
        <taxon>Dysgonomonas</taxon>
        <taxon>environmental samples</taxon>
    </lineage>
</organism>
<name>A0A212K1U7_9BACT</name>
<reference evidence="1" key="1">
    <citation type="submission" date="2016-04" db="EMBL/GenBank/DDBJ databases">
        <authorList>
            <person name="Evans L.H."/>
            <person name="Alamgir A."/>
            <person name="Owens N."/>
            <person name="Weber N.D."/>
            <person name="Virtaneva K."/>
            <person name="Barbian K."/>
            <person name="Babar A."/>
            <person name="Rosenke K."/>
        </authorList>
    </citation>
    <scope>NUCLEOTIDE SEQUENCE</scope>
    <source>
        <strain evidence="1">86-2</strain>
    </source>
</reference>
<protein>
    <submittedName>
        <fullName evidence="1">Uncharacterized protein</fullName>
    </submittedName>
</protein>
<proteinExistence type="predicted"/>
<dbReference type="EMBL" id="FLUL01000001">
    <property type="protein sequence ID" value="SBW05612.1"/>
    <property type="molecule type" value="Genomic_DNA"/>
</dbReference>
<dbReference type="AlphaFoldDB" id="A0A212K1U7"/>